<dbReference type="Proteomes" id="UP000634136">
    <property type="component" value="Unassembled WGS sequence"/>
</dbReference>
<protein>
    <submittedName>
        <fullName evidence="2">Uncharacterized protein</fullName>
    </submittedName>
</protein>
<organism evidence="2 3">
    <name type="scientific">Senna tora</name>
    <dbReference type="NCBI Taxonomy" id="362788"/>
    <lineage>
        <taxon>Eukaryota</taxon>
        <taxon>Viridiplantae</taxon>
        <taxon>Streptophyta</taxon>
        <taxon>Embryophyta</taxon>
        <taxon>Tracheophyta</taxon>
        <taxon>Spermatophyta</taxon>
        <taxon>Magnoliopsida</taxon>
        <taxon>eudicotyledons</taxon>
        <taxon>Gunneridae</taxon>
        <taxon>Pentapetalae</taxon>
        <taxon>rosids</taxon>
        <taxon>fabids</taxon>
        <taxon>Fabales</taxon>
        <taxon>Fabaceae</taxon>
        <taxon>Caesalpinioideae</taxon>
        <taxon>Cassia clade</taxon>
        <taxon>Senna</taxon>
    </lineage>
</organism>
<evidence type="ECO:0000313" key="2">
    <source>
        <dbReference type="EMBL" id="KAF7815064.1"/>
    </source>
</evidence>
<evidence type="ECO:0000313" key="3">
    <source>
        <dbReference type="Proteomes" id="UP000634136"/>
    </source>
</evidence>
<dbReference type="AlphaFoldDB" id="A0A834T3F2"/>
<feature type="region of interest" description="Disordered" evidence="1">
    <location>
        <begin position="1"/>
        <end position="103"/>
    </location>
</feature>
<sequence length="136" mass="15269">MKIVEDQHIPTLSIGNNMSGSQMGASSNQEDGRNKGIKIKTKRIEVNSPNSKKNQGQHPPPQDGKKHTKSAYKKLMSIRWFSQASSKKADTAKHRQKKDAKYKEQIAQIKIAQKMWMESGGSLSDLGATQEYDNRL</sequence>
<proteinExistence type="predicted"/>
<comment type="caution">
    <text evidence="2">The sequence shown here is derived from an EMBL/GenBank/DDBJ whole genome shotgun (WGS) entry which is preliminary data.</text>
</comment>
<feature type="compositionally biased region" description="Polar residues" evidence="1">
    <location>
        <begin position="47"/>
        <end position="57"/>
    </location>
</feature>
<evidence type="ECO:0000256" key="1">
    <source>
        <dbReference type="SAM" id="MobiDB-lite"/>
    </source>
</evidence>
<reference evidence="2" key="1">
    <citation type="submission" date="2020-09" db="EMBL/GenBank/DDBJ databases">
        <title>Genome-Enabled Discovery of Anthraquinone Biosynthesis in Senna tora.</title>
        <authorList>
            <person name="Kang S.-H."/>
            <person name="Pandey R.P."/>
            <person name="Lee C.-M."/>
            <person name="Sim J.-S."/>
            <person name="Jeong J.-T."/>
            <person name="Choi B.-S."/>
            <person name="Jung M."/>
            <person name="Ginzburg D."/>
            <person name="Zhao K."/>
            <person name="Won S.Y."/>
            <person name="Oh T.-J."/>
            <person name="Yu Y."/>
            <person name="Kim N.-H."/>
            <person name="Lee O.R."/>
            <person name="Lee T.-H."/>
            <person name="Bashyal P."/>
            <person name="Kim T.-S."/>
            <person name="Lee W.-H."/>
            <person name="Kawkins C."/>
            <person name="Kim C.-K."/>
            <person name="Kim J.S."/>
            <person name="Ahn B.O."/>
            <person name="Rhee S.Y."/>
            <person name="Sohng J.K."/>
        </authorList>
    </citation>
    <scope>NUCLEOTIDE SEQUENCE</scope>
    <source>
        <tissue evidence="2">Leaf</tissue>
    </source>
</reference>
<keyword evidence="3" id="KW-1185">Reference proteome</keyword>
<gene>
    <name evidence="2" type="ORF">G2W53_029033</name>
</gene>
<accession>A0A834T3F2</accession>
<feature type="compositionally biased region" description="Basic and acidic residues" evidence="1">
    <location>
        <begin position="87"/>
        <end position="103"/>
    </location>
</feature>
<dbReference type="EMBL" id="JAAIUW010000009">
    <property type="protein sequence ID" value="KAF7815064.1"/>
    <property type="molecule type" value="Genomic_DNA"/>
</dbReference>
<name>A0A834T3F2_9FABA</name>
<feature type="compositionally biased region" description="Polar residues" evidence="1">
    <location>
        <begin position="13"/>
        <end position="29"/>
    </location>
</feature>